<sequence>MGNDLISDEARDVRGDTGGKRGEALNARSRASVRFGWGRARFEADVDVTPTTMLAIGGMVGMILLAVVPIVQAGGRAARRRPW</sequence>
<feature type="compositionally biased region" description="Basic and acidic residues" evidence="1">
    <location>
        <begin position="8"/>
        <end position="23"/>
    </location>
</feature>
<evidence type="ECO:0000256" key="2">
    <source>
        <dbReference type="SAM" id="Phobius"/>
    </source>
</evidence>
<evidence type="ECO:0000256" key="1">
    <source>
        <dbReference type="SAM" id="MobiDB-lite"/>
    </source>
</evidence>
<keyword evidence="2" id="KW-1133">Transmembrane helix</keyword>
<keyword evidence="4" id="KW-1185">Reference proteome</keyword>
<comment type="caution">
    <text evidence="3">The sequence shown here is derived from an EMBL/GenBank/DDBJ whole genome shotgun (WGS) entry which is preliminary data.</text>
</comment>
<evidence type="ECO:0000313" key="4">
    <source>
        <dbReference type="Proteomes" id="UP001597521"/>
    </source>
</evidence>
<dbReference type="Proteomes" id="UP001597521">
    <property type="component" value="Unassembled WGS sequence"/>
</dbReference>
<organism evidence="3 4">
    <name type="scientific">Devosia albogilva</name>
    <dbReference type="NCBI Taxonomy" id="429726"/>
    <lineage>
        <taxon>Bacteria</taxon>
        <taxon>Pseudomonadati</taxon>
        <taxon>Pseudomonadota</taxon>
        <taxon>Alphaproteobacteria</taxon>
        <taxon>Hyphomicrobiales</taxon>
        <taxon>Devosiaceae</taxon>
        <taxon>Devosia</taxon>
    </lineage>
</organism>
<keyword evidence="2" id="KW-0812">Transmembrane</keyword>
<keyword evidence="2" id="KW-0472">Membrane</keyword>
<reference evidence="4" key="1">
    <citation type="journal article" date="2019" name="Int. J. Syst. Evol. Microbiol.">
        <title>The Global Catalogue of Microorganisms (GCM) 10K type strain sequencing project: providing services to taxonomists for standard genome sequencing and annotation.</title>
        <authorList>
            <consortium name="The Broad Institute Genomics Platform"/>
            <consortium name="The Broad Institute Genome Sequencing Center for Infectious Disease"/>
            <person name="Wu L."/>
            <person name="Ma J."/>
        </authorList>
    </citation>
    <scope>NUCLEOTIDE SEQUENCE [LARGE SCALE GENOMIC DNA]</scope>
    <source>
        <strain evidence="4">CCM 7427</strain>
    </source>
</reference>
<dbReference type="RefSeq" id="WP_386835200.1">
    <property type="nucleotide sequence ID" value="NZ_JBHUNP010000001.1"/>
</dbReference>
<name>A0ABW5QPF8_9HYPH</name>
<protein>
    <submittedName>
        <fullName evidence="3">Uncharacterized protein</fullName>
    </submittedName>
</protein>
<dbReference type="EMBL" id="JBHUNP010000001">
    <property type="protein sequence ID" value="MFD2649622.1"/>
    <property type="molecule type" value="Genomic_DNA"/>
</dbReference>
<accession>A0ABW5QPF8</accession>
<feature type="region of interest" description="Disordered" evidence="1">
    <location>
        <begin position="1"/>
        <end position="24"/>
    </location>
</feature>
<gene>
    <name evidence="3" type="ORF">ACFSX5_17685</name>
</gene>
<evidence type="ECO:0000313" key="3">
    <source>
        <dbReference type="EMBL" id="MFD2649622.1"/>
    </source>
</evidence>
<proteinExistence type="predicted"/>
<feature type="transmembrane region" description="Helical" evidence="2">
    <location>
        <begin position="52"/>
        <end position="71"/>
    </location>
</feature>